<reference evidence="10" key="1">
    <citation type="submission" date="2021-03" db="EMBL/GenBank/DDBJ databases">
        <authorList>
            <person name="Wang G."/>
        </authorList>
    </citation>
    <scope>NUCLEOTIDE SEQUENCE</scope>
    <source>
        <strain evidence="10">KCTC 12899</strain>
    </source>
</reference>
<dbReference type="GO" id="GO:0030378">
    <property type="term" value="F:serine racemase activity"/>
    <property type="evidence" value="ECO:0007669"/>
    <property type="project" value="TreeGrafter"/>
</dbReference>
<dbReference type="GO" id="GO:0030170">
    <property type="term" value="F:pyridoxal phosphate binding"/>
    <property type="evidence" value="ECO:0007669"/>
    <property type="project" value="InterPro"/>
</dbReference>
<dbReference type="PROSITE" id="PS00165">
    <property type="entry name" value="DEHYDRATASE_SER_THR"/>
    <property type="match status" value="1"/>
</dbReference>
<keyword evidence="11" id="KW-1185">Reference proteome</keyword>
<dbReference type="FunFam" id="3.40.50.1100:FF:000005">
    <property type="entry name" value="Threonine dehydratase catabolic"/>
    <property type="match status" value="1"/>
</dbReference>
<evidence type="ECO:0000256" key="5">
    <source>
        <dbReference type="ARBA" id="ARBA00010869"/>
    </source>
</evidence>
<dbReference type="SUPFAM" id="SSF53686">
    <property type="entry name" value="Tryptophan synthase beta subunit-like PLP-dependent enzymes"/>
    <property type="match status" value="1"/>
</dbReference>
<dbReference type="Proteomes" id="UP000664417">
    <property type="component" value="Unassembled WGS sequence"/>
</dbReference>
<evidence type="ECO:0000256" key="8">
    <source>
        <dbReference type="ARBA" id="ARBA00023239"/>
    </source>
</evidence>
<dbReference type="EMBL" id="JAFREP010000014">
    <property type="protein sequence ID" value="MBO1319810.1"/>
    <property type="molecule type" value="Genomic_DNA"/>
</dbReference>
<dbReference type="GO" id="GO:0006520">
    <property type="term" value="P:amino acid metabolic process"/>
    <property type="evidence" value="ECO:0007669"/>
    <property type="project" value="InterPro"/>
</dbReference>
<dbReference type="PANTHER" id="PTHR43050:SF1">
    <property type="entry name" value="SERINE RACEMASE"/>
    <property type="match status" value="1"/>
</dbReference>
<comment type="similarity">
    <text evidence="5">Belongs to the serine/threonine dehydratase family.</text>
</comment>
<evidence type="ECO:0000256" key="6">
    <source>
        <dbReference type="ARBA" id="ARBA00022842"/>
    </source>
</evidence>
<dbReference type="PANTHER" id="PTHR43050">
    <property type="entry name" value="SERINE / THREONINE RACEMASE FAMILY MEMBER"/>
    <property type="match status" value="1"/>
</dbReference>
<keyword evidence="8" id="KW-0456">Lyase</keyword>
<dbReference type="Gene3D" id="3.40.50.1100">
    <property type="match status" value="2"/>
</dbReference>
<comment type="cofactor">
    <cofactor evidence="4">
        <name>Mg(2+)</name>
        <dbReference type="ChEBI" id="CHEBI:18420"/>
    </cofactor>
</comment>
<dbReference type="InterPro" id="IPR001926">
    <property type="entry name" value="TrpB-like_PALP"/>
</dbReference>
<comment type="cofactor">
    <cofactor evidence="2">
        <name>pyridoxal 5'-phosphate</name>
        <dbReference type="ChEBI" id="CHEBI:597326"/>
    </cofactor>
</comment>
<name>A0A8J7QKR4_9BACT</name>
<protein>
    <submittedName>
        <fullName evidence="10">Threonine/serine dehydratase</fullName>
    </submittedName>
</protein>
<comment type="cofactor">
    <cofactor evidence="3">
        <name>Mn(2+)</name>
        <dbReference type="ChEBI" id="CHEBI:29035"/>
    </cofactor>
</comment>
<accession>A0A8J7QKR4</accession>
<dbReference type="RefSeq" id="WP_207859714.1">
    <property type="nucleotide sequence ID" value="NZ_JAFREP010000014.1"/>
</dbReference>
<proteinExistence type="inferred from homology"/>
<gene>
    <name evidence="10" type="ORF">J3U88_15145</name>
</gene>
<evidence type="ECO:0000313" key="10">
    <source>
        <dbReference type="EMBL" id="MBO1319810.1"/>
    </source>
</evidence>
<keyword evidence="6" id="KW-0460">Magnesium</keyword>
<keyword evidence="7" id="KW-0663">Pyridoxal phosphate</keyword>
<dbReference type="GO" id="GO:0003941">
    <property type="term" value="F:L-serine ammonia-lyase activity"/>
    <property type="evidence" value="ECO:0007669"/>
    <property type="project" value="TreeGrafter"/>
</dbReference>
<organism evidence="10 11">
    <name type="scientific">Acanthopleuribacter pedis</name>
    <dbReference type="NCBI Taxonomy" id="442870"/>
    <lineage>
        <taxon>Bacteria</taxon>
        <taxon>Pseudomonadati</taxon>
        <taxon>Acidobacteriota</taxon>
        <taxon>Holophagae</taxon>
        <taxon>Acanthopleuribacterales</taxon>
        <taxon>Acanthopleuribacteraceae</taxon>
        <taxon>Acanthopleuribacter</taxon>
    </lineage>
</organism>
<sequence length="322" mass="34493">MTRQLEDVLAARIRIKPFIHKTPIFSSQTLNRQLGCEVFLKAENLQKTGSFKARGVSNFLATREAIADEITTYSSGNHAQATSWAAARHQRRATVFMPEDASPAKVAAVKHYGGEVQFAGLTTQDRHDACHAYAERTGAQIVPPYDHEAIIAGQGTVSLEILEELPQFDALLLPTGGGGLCAGNAFTIRSLRQTTRVYACEPTTADDARQSLESGTLTAINFSATIADGTRALCLGDRNWALIQQHVAGGLVADDPTIIEAMRDLARYLKLIVEPSGALALACLAANREQFAGQKVVVVLSGGNINMDTYSTLTAGEYAGSA</sequence>
<dbReference type="InterPro" id="IPR036052">
    <property type="entry name" value="TrpB-like_PALP_sf"/>
</dbReference>
<evidence type="ECO:0000259" key="9">
    <source>
        <dbReference type="Pfam" id="PF00291"/>
    </source>
</evidence>
<dbReference type="GO" id="GO:0000287">
    <property type="term" value="F:magnesium ion binding"/>
    <property type="evidence" value="ECO:0007669"/>
    <property type="project" value="TreeGrafter"/>
</dbReference>
<dbReference type="AlphaFoldDB" id="A0A8J7QKR4"/>
<evidence type="ECO:0000256" key="3">
    <source>
        <dbReference type="ARBA" id="ARBA00001936"/>
    </source>
</evidence>
<dbReference type="GO" id="GO:0018114">
    <property type="term" value="F:threonine racemase activity"/>
    <property type="evidence" value="ECO:0007669"/>
    <property type="project" value="TreeGrafter"/>
</dbReference>
<evidence type="ECO:0000256" key="1">
    <source>
        <dbReference type="ARBA" id="ARBA00001913"/>
    </source>
</evidence>
<evidence type="ECO:0000256" key="4">
    <source>
        <dbReference type="ARBA" id="ARBA00001946"/>
    </source>
</evidence>
<dbReference type="InterPro" id="IPR000634">
    <property type="entry name" value="Ser/Thr_deHydtase_PyrdxlP-BS"/>
</dbReference>
<comment type="cofactor">
    <cofactor evidence="1">
        <name>Ca(2+)</name>
        <dbReference type="ChEBI" id="CHEBI:29108"/>
    </cofactor>
</comment>
<feature type="domain" description="Tryptophan synthase beta chain-like PALP" evidence="9">
    <location>
        <begin position="16"/>
        <end position="302"/>
    </location>
</feature>
<dbReference type="GO" id="GO:0008721">
    <property type="term" value="F:D-serine ammonia-lyase activity"/>
    <property type="evidence" value="ECO:0007669"/>
    <property type="project" value="TreeGrafter"/>
</dbReference>
<dbReference type="Pfam" id="PF00291">
    <property type="entry name" value="PALP"/>
    <property type="match status" value="1"/>
</dbReference>
<evidence type="ECO:0000256" key="7">
    <source>
        <dbReference type="ARBA" id="ARBA00022898"/>
    </source>
</evidence>
<dbReference type="GO" id="GO:0005524">
    <property type="term" value="F:ATP binding"/>
    <property type="evidence" value="ECO:0007669"/>
    <property type="project" value="TreeGrafter"/>
</dbReference>
<evidence type="ECO:0000256" key="2">
    <source>
        <dbReference type="ARBA" id="ARBA00001933"/>
    </source>
</evidence>
<comment type="caution">
    <text evidence="10">The sequence shown here is derived from an EMBL/GenBank/DDBJ whole genome shotgun (WGS) entry which is preliminary data.</text>
</comment>
<dbReference type="CDD" id="cd01562">
    <property type="entry name" value="Thr-dehyd"/>
    <property type="match status" value="1"/>
</dbReference>
<evidence type="ECO:0000313" key="11">
    <source>
        <dbReference type="Proteomes" id="UP000664417"/>
    </source>
</evidence>